<keyword evidence="1" id="KW-0175">Coiled coil</keyword>
<dbReference type="RefSeq" id="WP_055658091.1">
    <property type="nucleotide sequence ID" value="NZ_CABIXC010000013.1"/>
</dbReference>
<evidence type="ECO:0000256" key="1">
    <source>
        <dbReference type="SAM" id="Coils"/>
    </source>
</evidence>
<gene>
    <name evidence="2" type="ORF">ERS852407_04185</name>
</gene>
<feature type="coiled-coil region" evidence="1">
    <location>
        <begin position="43"/>
        <end position="70"/>
    </location>
</feature>
<dbReference type="InterPro" id="IPR009785">
    <property type="entry name" value="Prophage_Lj928_Orf309"/>
</dbReference>
<protein>
    <submittedName>
        <fullName evidence="2">Protein of uncharacterized function (DUF1351)</fullName>
    </submittedName>
</protein>
<feature type="coiled-coil region" evidence="1">
    <location>
        <begin position="207"/>
        <end position="242"/>
    </location>
</feature>
<accession>A0A174IJC2</accession>
<dbReference type="EMBL" id="CYZE01000013">
    <property type="protein sequence ID" value="CUO85667.1"/>
    <property type="molecule type" value="Genomic_DNA"/>
</dbReference>
<dbReference type="AlphaFoldDB" id="A0A174IJC2"/>
<sequence length="298" mass="34559">MSELKFEVAQTNGIIKVNFEELEKGLKEKLSEYEGAVFTEESKTTAKGELANLRKLRKEIEDSRKQVKAEWMKPYAAFKLQVDGLLEIVDKPVNLIDRQLKEMEAVRVAKRKADIQALYDSVIGEMLEYLPLEKIYDPKWENASVKLPAVKKAIIEVIGKAYEEVTTIKNMDSEAVPKALEMYKRDLSLANAVKYINNYESQRLETLRREEEKKRDLEIERIRREERERVAQEQQIREASRRDTVEELKTVDETLAGVWPVAPEAKRVIYTVLGTESELEELETALNSLGLYFERKDV</sequence>
<evidence type="ECO:0000313" key="2">
    <source>
        <dbReference type="EMBL" id="CUO85667.1"/>
    </source>
</evidence>
<dbReference type="Pfam" id="PF07083">
    <property type="entry name" value="DUF1351"/>
    <property type="match status" value="1"/>
</dbReference>
<organism evidence="2 3">
    <name type="scientific">Hungatella hathewayi</name>
    <dbReference type="NCBI Taxonomy" id="154046"/>
    <lineage>
        <taxon>Bacteria</taxon>
        <taxon>Bacillati</taxon>
        <taxon>Bacillota</taxon>
        <taxon>Clostridia</taxon>
        <taxon>Lachnospirales</taxon>
        <taxon>Lachnospiraceae</taxon>
        <taxon>Hungatella</taxon>
    </lineage>
</organism>
<name>A0A174IJC2_9FIRM</name>
<evidence type="ECO:0000313" key="3">
    <source>
        <dbReference type="Proteomes" id="UP000095651"/>
    </source>
</evidence>
<dbReference type="Proteomes" id="UP000095651">
    <property type="component" value="Unassembled WGS sequence"/>
</dbReference>
<reference evidence="2 3" key="1">
    <citation type="submission" date="2015-09" db="EMBL/GenBank/DDBJ databases">
        <authorList>
            <consortium name="Pathogen Informatics"/>
        </authorList>
    </citation>
    <scope>NUCLEOTIDE SEQUENCE [LARGE SCALE GENOMIC DNA]</scope>
    <source>
        <strain evidence="2 3">2789STDY5608850</strain>
    </source>
</reference>
<proteinExistence type="predicted"/>